<gene>
    <name evidence="8" type="primary">uraD</name>
    <name evidence="8" type="ORF">E8L99_17160</name>
</gene>
<evidence type="ECO:0000256" key="1">
    <source>
        <dbReference type="ARBA" id="ARBA00001163"/>
    </source>
</evidence>
<feature type="domain" description="Oxo-4-hydroxy-4-carboxy-5-ureidoimidazoline decarboxylase" evidence="7">
    <location>
        <begin position="72"/>
        <end position="228"/>
    </location>
</feature>
<dbReference type="Proteomes" id="UP000298588">
    <property type="component" value="Chromosome"/>
</dbReference>
<keyword evidence="5" id="KW-0210">Decarboxylase</keyword>
<evidence type="ECO:0000313" key="8">
    <source>
        <dbReference type="EMBL" id="QCK87362.1"/>
    </source>
</evidence>
<dbReference type="GO" id="GO:0006144">
    <property type="term" value="P:purine nucleobase metabolic process"/>
    <property type="evidence" value="ECO:0007669"/>
    <property type="project" value="UniProtKB-KW"/>
</dbReference>
<keyword evidence="6 8" id="KW-0456">Lyase</keyword>
<dbReference type="EC" id="4.1.1.97" evidence="3"/>
<evidence type="ECO:0000256" key="6">
    <source>
        <dbReference type="ARBA" id="ARBA00023239"/>
    </source>
</evidence>
<proteinExistence type="predicted"/>
<comment type="catalytic activity">
    <reaction evidence="1">
        <text>5-hydroxy-2-oxo-4-ureido-2,5-dihydro-1H-imidazole-5-carboxylate + H(+) = (S)-allantoin + CO2</text>
        <dbReference type="Rhea" id="RHEA:26301"/>
        <dbReference type="ChEBI" id="CHEBI:15378"/>
        <dbReference type="ChEBI" id="CHEBI:15678"/>
        <dbReference type="ChEBI" id="CHEBI:16526"/>
        <dbReference type="ChEBI" id="CHEBI:58639"/>
        <dbReference type="EC" id="4.1.1.97"/>
    </reaction>
</comment>
<keyword evidence="4" id="KW-0659">Purine metabolism</keyword>
<sequence length="241" mass="25853">MARDFLDIAQGSRHQLKRHGHPFLKCEWSIADFVMAGNADLAHPAAMSTRTAASPSGRSSAGAATDLLSEINAASPQVASRLVAPFIENAPWLAERAIGRRPFSSVDALLDALASTIQTADIGDQLRLLGGHPELAGAEARAGRMTAESTGEQGRLGLDRLSPGDLARLDTANRAYRARFGFPYIVALHRHGALSDIFRDLDARMGNDPDTERACALNEVIAVTRGRLIRHFGPFPILPTA</sequence>
<dbReference type="InterPro" id="IPR036778">
    <property type="entry name" value="OHCU_decarboxylase_sf"/>
</dbReference>
<dbReference type="UniPathway" id="UPA00394">
    <property type="reaction ID" value="UER00652"/>
</dbReference>
<evidence type="ECO:0000313" key="9">
    <source>
        <dbReference type="Proteomes" id="UP000298588"/>
    </source>
</evidence>
<dbReference type="PANTHER" id="PTHR43466">
    <property type="entry name" value="2-OXO-4-HYDROXY-4-CARBOXY-5-UREIDOIMIDAZOLINE DECARBOXYLASE-RELATED"/>
    <property type="match status" value="1"/>
</dbReference>
<dbReference type="InterPro" id="IPR018020">
    <property type="entry name" value="OHCU_decarboxylase"/>
</dbReference>
<dbReference type="AlphaFoldDB" id="A0A4D7QTM7"/>
<dbReference type="EMBL" id="CP039865">
    <property type="protein sequence ID" value="QCK87362.1"/>
    <property type="molecule type" value="Genomic_DNA"/>
</dbReference>
<evidence type="ECO:0000259" key="7">
    <source>
        <dbReference type="Pfam" id="PF09349"/>
    </source>
</evidence>
<accession>A0A4D7QTM7</accession>
<evidence type="ECO:0000256" key="4">
    <source>
        <dbReference type="ARBA" id="ARBA00022631"/>
    </source>
</evidence>
<dbReference type="KEGG" id="paqt:E8L99_17160"/>
<dbReference type="Pfam" id="PF09349">
    <property type="entry name" value="OHCU_decarbox"/>
    <property type="match status" value="1"/>
</dbReference>
<evidence type="ECO:0000256" key="2">
    <source>
        <dbReference type="ARBA" id="ARBA00004754"/>
    </source>
</evidence>
<dbReference type="OrthoDB" id="9800909at2"/>
<protein>
    <recommendedName>
        <fullName evidence="3">2-oxo-4-hydroxy-4-carboxy-5-ureidoimidazoline decarboxylase</fullName>
        <ecNumber evidence="3">4.1.1.97</ecNumber>
    </recommendedName>
</protein>
<dbReference type="Gene3D" id="1.10.3330.10">
    <property type="entry name" value="Oxo-4-hydroxy-4-carboxy-5-ureidoimidazoline decarboxylase"/>
    <property type="match status" value="1"/>
</dbReference>
<dbReference type="RefSeq" id="WP_137100691.1">
    <property type="nucleotide sequence ID" value="NZ_CP039865.1"/>
</dbReference>
<dbReference type="NCBIfam" id="TIGR03164">
    <property type="entry name" value="UHCUDC"/>
    <property type="match status" value="1"/>
</dbReference>
<comment type="pathway">
    <text evidence="2">Purine metabolism; urate degradation; (S)-allantoin from urate: step 3/3.</text>
</comment>
<dbReference type="SUPFAM" id="SSF158694">
    <property type="entry name" value="UraD-Like"/>
    <property type="match status" value="1"/>
</dbReference>
<dbReference type="GO" id="GO:0019628">
    <property type="term" value="P:urate catabolic process"/>
    <property type="evidence" value="ECO:0007669"/>
    <property type="project" value="UniProtKB-UniPathway"/>
</dbReference>
<evidence type="ECO:0000256" key="3">
    <source>
        <dbReference type="ARBA" id="ARBA00012257"/>
    </source>
</evidence>
<organism evidence="8 9">
    <name type="scientific">Phreatobacter aquaticus</name>
    <dbReference type="NCBI Taxonomy" id="2570229"/>
    <lineage>
        <taxon>Bacteria</taxon>
        <taxon>Pseudomonadati</taxon>
        <taxon>Pseudomonadota</taxon>
        <taxon>Alphaproteobacteria</taxon>
        <taxon>Hyphomicrobiales</taxon>
        <taxon>Phreatobacteraceae</taxon>
        <taxon>Phreatobacter</taxon>
    </lineage>
</organism>
<dbReference type="GO" id="GO:0000255">
    <property type="term" value="P:allantoin metabolic process"/>
    <property type="evidence" value="ECO:0007669"/>
    <property type="project" value="InterPro"/>
</dbReference>
<evidence type="ECO:0000256" key="5">
    <source>
        <dbReference type="ARBA" id="ARBA00022793"/>
    </source>
</evidence>
<keyword evidence="9" id="KW-1185">Reference proteome</keyword>
<dbReference type="GO" id="GO:0051997">
    <property type="term" value="F:2-oxo-4-hydroxy-4-carboxy-5-ureidoimidazoline decarboxylase activity"/>
    <property type="evidence" value="ECO:0007669"/>
    <property type="project" value="UniProtKB-EC"/>
</dbReference>
<dbReference type="PANTHER" id="PTHR43466:SF1">
    <property type="entry name" value="2-OXO-4-HYDROXY-4-CARBOXY-5-UREIDOIMIDAZOLINE DECARBOXYLASE-RELATED"/>
    <property type="match status" value="1"/>
</dbReference>
<name>A0A4D7QTM7_9HYPH</name>
<reference evidence="8 9" key="1">
    <citation type="submission" date="2019-04" db="EMBL/GenBank/DDBJ databases">
        <title>Phreatobacter aquaticus sp. nov.</title>
        <authorList>
            <person name="Choi A."/>
            <person name="Baek K."/>
        </authorList>
    </citation>
    <scope>NUCLEOTIDE SEQUENCE [LARGE SCALE GENOMIC DNA]</scope>
    <source>
        <strain evidence="8 9">NMCR1094</strain>
    </source>
</reference>
<dbReference type="InterPro" id="IPR017580">
    <property type="entry name" value="OHCU_decarboxylase-1"/>
</dbReference>